<dbReference type="AlphaFoldDB" id="A0A814QSZ4"/>
<evidence type="ECO:0000313" key="1">
    <source>
        <dbReference type="EMBL" id="CAF1124486.1"/>
    </source>
</evidence>
<dbReference type="OrthoDB" id="7318948at2759"/>
<dbReference type="Gene3D" id="1.20.120.20">
    <property type="entry name" value="Apolipoprotein"/>
    <property type="match status" value="1"/>
</dbReference>
<dbReference type="EMBL" id="CAJNOC010009072">
    <property type="protein sequence ID" value="CAF1124486.1"/>
    <property type="molecule type" value="Genomic_DNA"/>
</dbReference>
<keyword evidence="2" id="KW-1185">Reference proteome</keyword>
<organism evidence="1 2">
    <name type="scientific">Brachionus calyciflorus</name>
    <dbReference type="NCBI Taxonomy" id="104777"/>
    <lineage>
        <taxon>Eukaryota</taxon>
        <taxon>Metazoa</taxon>
        <taxon>Spiralia</taxon>
        <taxon>Gnathifera</taxon>
        <taxon>Rotifera</taxon>
        <taxon>Eurotatoria</taxon>
        <taxon>Monogononta</taxon>
        <taxon>Pseudotrocha</taxon>
        <taxon>Ploima</taxon>
        <taxon>Brachionidae</taxon>
        <taxon>Brachionus</taxon>
    </lineage>
</organism>
<gene>
    <name evidence="1" type="ORF">OXX778_LOCUS22193</name>
</gene>
<dbReference type="Proteomes" id="UP000663879">
    <property type="component" value="Unassembled WGS sequence"/>
</dbReference>
<evidence type="ECO:0000313" key="2">
    <source>
        <dbReference type="Proteomes" id="UP000663879"/>
    </source>
</evidence>
<reference evidence="1" key="1">
    <citation type="submission" date="2021-02" db="EMBL/GenBank/DDBJ databases">
        <authorList>
            <person name="Nowell W R."/>
        </authorList>
    </citation>
    <scope>NUCLEOTIDE SEQUENCE</scope>
    <source>
        <strain evidence="1">Ploen Becks lab</strain>
    </source>
</reference>
<proteinExistence type="predicted"/>
<protein>
    <submittedName>
        <fullName evidence="1">Uncharacterized protein</fullName>
    </submittedName>
</protein>
<accession>A0A814QSZ4</accession>
<name>A0A814QSZ4_9BILA</name>
<sequence length="187" mass="22148">MSKLSRSQNKQQACLAIEKNRLNNKRLAYVETLNKAKSDVINFKQINHESQIDTKIELIQKKINSKRDELKQIFNAMVDDYSNSLIEKANELKSKIQQRIEQNKNSFDLTKFVPFINENQNKKMKPDEEILFYDYKIENLNLLVDQMNSKVSEMSNNIDQIGKLELEYGRFEINLEYLFGRLDLDFQ</sequence>
<comment type="caution">
    <text evidence="1">The sequence shown here is derived from an EMBL/GenBank/DDBJ whole genome shotgun (WGS) entry which is preliminary data.</text>
</comment>